<protein>
    <submittedName>
        <fullName evidence="7">Uncharacterized protein</fullName>
    </submittedName>
</protein>
<evidence type="ECO:0000256" key="1">
    <source>
        <dbReference type="ARBA" id="ARBA00004604"/>
    </source>
</evidence>
<comment type="caution">
    <text evidence="7">The sequence shown here is derived from an EMBL/GenBank/DDBJ whole genome shotgun (WGS) entry which is preliminary data.</text>
</comment>
<evidence type="ECO:0000256" key="4">
    <source>
        <dbReference type="ARBA" id="ARBA00023163"/>
    </source>
</evidence>
<organism evidence="7 8">
    <name type="scientific">Cyclotella atomus</name>
    <dbReference type="NCBI Taxonomy" id="382360"/>
    <lineage>
        <taxon>Eukaryota</taxon>
        <taxon>Sar</taxon>
        <taxon>Stramenopiles</taxon>
        <taxon>Ochrophyta</taxon>
        <taxon>Bacillariophyta</taxon>
        <taxon>Coscinodiscophyceae</taxon>
        <taxon>Thalassiosirophycidae</taxon>
        <taxon>Stephanodiscales</taxon>
        <taxon>Stephanodiscaceae</taxon>
        <taxon>Cyclotella</taxon>
    </lineage>
</organism>
<dbReference type="InterPro" id="IPR009668">
    <property type="entry name" value="RNA_pol-assoc_fac_A49-like"/>
</dbReference>
<keyword evidence="5" id="KW-0539">Nucleus</keyword>
<keyword evidence="3" id="KW-0240">DNA-directed RNA polymerase</keyword>
<dbReference type="AlphaFoldDB" id="A0ABD3N656"/>
<evidence type="ECO:0000256" key="5">
    <source>
        <dbReference type="ARBA" id="ARBA00023242"/>
    </source>
</evidence>
<sequence>MAPSANKSAKKRKHASFAGSSTPYTVEVTPNDPAHDPVVVSFPRGVPTSILNYDAQAGNNSNTSRLPHFTWSKLKSSSDKGRRITGTDETCIYTSTSSGRGHDGRLTKLYVLALHKKEKTIKLIPTAEKGTTFALEQTVKAYKPNISSESGSLNQASAKDRVNMLVESFGSKKKQKVMASRAANVVNINNVVGAGNAMMESVAGQNGGVISEENREMLMDGSKVINTVDASLLEARKQVLPPFDLTANTPSKVFNPQEIASEGCWNQISRLVDKTLKNAQESGNTASNDWIDNLLGRGQKGTYIPESISQLFEPLDPFNKKGHIFRIKTAFFLYFMLRFHHKISSKKTLIGDHEECIKHTRTPVEVGSRLIELFTIPIEGGEKNGYMITPRLLEKLQMHVLILYVMASGNDMVASSVNLLLKDVKMDERRAMICYREAGFSVKKNAKKEIGVSLSVPLTFPPPKRGKK</sequence>
<accession>A0ABD3N656</accession>
<keyword evidence="4" id="KW-0804">Transcription</keyword>
<evidence type="ECO:0000256" key="3">
    <source>
        <dbReference type="ARBA" id="ARBA00022478"/>
    </source>
</evidence>
<dbReference type="EMBL" id="JALLPJ020001308">
    <property type="protein sequence ID" value="KAL3770516.1"/>
    <property type="molecule type" value="Genomic_DNA"/>
</dbReference>
<gene>
    <name evidence="7" type="ORF">ACHAWO_002233</name>
</gene>
<comment type="subcellular location">
    <subcellularLocation>
        <location evidence="1">Nucleus</location>
        <location evidence="1">Nucleolus</location>
    </subcellularLocation>
</comment>
<evidence type="ECO:0000256" key="2">
    <source>
        <dbReference type="ARBA" id="ARBA00009430"/>
    </source>
</evidence>
<dbReference type="Pfam" id="PF06870">
    <property type="entry name" value="RNA_pol_I_A49"/>
    <property type="match status" value="1"/>
</dbReference>
<dbReference type="GO" id="GO:0000428">
    <property type="term" value="C:DNA-directed RNA polymerase complex"/>
    <property type="evidence" value="ECO:0007669"/>
    <property type="project" value="UniProtKB-KW"/>
</dbReference>
<evidence type="ECO:0000256" key="6">
    <source>
        <dbReference type="SAM" id="MobiDB-lite"/>
    </source>
</evidence>
<proteinExistence type="inferred from homology"/>
<name>A0ABD3N656_9STRA</name>
<comment type="similarity">
    <text evidence="2">Belongs to the eukaryotic RPA49/POLR1E RNA polymerase subunit family.</text>
</comment>
<reference evidence="7 8" key="1">
    <citation type="submission" date="2024-10" db="EMBL/GenBank/DDBJ databases">
        <title>Updated reference genomes for cyclostephanoid diatoms.</title>
        <authorList>
            <person name="Roberts W.R."/>
            <person name="Alverson A.J."/>
        </authorList>
    </citation>
    <scope>NUCLEOTIDE SEQUENCE [LARGE SCALE GENOMIC DNA]</scope>
    <source>
        <strain evidence="7 8">AJA010-31</strain>
    </source>
</reference>
<evidence type="ECO:0000313" key="7">
    <source>
        <dbReference type="EMBL" id="KAL3770516.1"/>
    </source>
</evidence>
<evidence type="ECO:0000313" key="8">
    <source>
        <dbReference type="Proteomes" id="UP001530400"/>
    </source>
</evidence>
<keyword evidence="8" id="KW-1185">Reference proteome</keyword>
<feature type="region of interest" description="Disordered" evidence="6">
    <location>
        <begin position="1"/>
        <end position="30"/>
    </location>
</feature>
<dbReference type="PANTHER" id="PTHR14440">
    <property type="entry name" value="DNA-DIRECTED RNA POLYMERASE I SUBUNIT RPA49"/>
    <property type="match status" value="1"/>
</dbReference>
<dbReference type="GO" id="GO:0005730">
    <property type="term" value="C:nucleolus"/>
    <property type="evidence" value="ECO:0007669"/>
    <property type="project" value="UniProtKB-SubCell"/>
</dbReference>
<dbReference type="Proteomes" id="UP001530400">
    <property type="component" value="Unassembled WGS sequence"/>
</dbReference>